<reference evidence="1 2" key="1">
    <citation type="journal article" date="2012" name="Nat. Genet.">
        <title>Plasmodium cynomolgi genome sequences provide insight into Plasmodium vivax and the monkey malaria clade.</title>
        <authorList>
            <person name="Tachibana S."/>
            <person name="Sullivan S.A."/>
            <person name="Kawai S."/>
            <person name="Nakamura S."/>
            <person name="Kim H.R."/>
            <person name="Goto N."/>
            <person name="Arisue N."/>
            <person name="Palacpac N.M.Q."/>
            <person name="Honma H."/>
            <person name="Yagi M."/>
            <person name="Tougan T."/>
            <person name="Katakai Y."/>
            <person name="Kaneko O."/>
            <person name="Mita T."/>
            <person name="Kita K."/>
            <person name="Yasutomi Y."/>
            <person name="Sutton P.L."/>
            <person name="Shakhbatyan R."/>
            <person name="Horii T."/>
            <person name="Yasunaga T."/>
            <person name="Barnwell J.W."/>
            <person name="Escalante A.A."/>
            <person name="Carlton J.M."/>
            <person name="Tanabe K."/>
        </authorList>
    </citation>
    <scope>NUCLEOTIDE SEQUENCE [LARGE SCALE GENOMIC DNA]</scope>
    <source>
        <strain evidence="1 2">B</strain>
    </source>
</reference>
<dbReference type="VEuPathDB" id="PlasmoDB:PCYB_104200"/>
<name>K6UXA0_PLACD</name>
<dbReference type="OrthoDB" id="389260at2759"/>
<dbReference type="Pfam" id="PF05795">
    <property type="entry name" value="Plasmodium_Vir"/>
    <property type="match status" value="1"/>
</dbReference>
<dbReference type="GeneID" id="14693430"/>
<sequence>EDAEKAVALYIIHEEDFFSQLSESSDFDQLCNGIDNNLSSKCREVKELCIKLEPHLDKLSQAGDSESYNYCNCIRYWLYEQISEIHTDKSAKIADVHMMLSVPIILMRYISYAYQILYFLI</sequence>
<proteinExistence type="predicted"/>
<dbReference type="KEGG" id="pcy:PCYB_104200"/>
<dbReference type="RefSeq" id="XP_004223017.1">
    <property type="nucleotide sequence ID" value="XM_004222969.1"/>
</dbReference>
<dbReference type="AlphaFoldDB" id="K6UXA0"/>
<evidence type="ECO:0000313" key="2">
    <source>
        <dbReference type="Proteomes" id="UP000006319"/>
    </source>
</evidence>
<protein>
    <submittedName>
        <fullName evidence="1">VIR-like CYIR protein</fullName>
    </submittedName>
</protein>
<evidence type="ECO:0000313" key="1">
    <source>
        <dbReference type="EMBL" id="GAB67070.1"/>
    </source>
</evidence>
<gene>
    <name evidence="1" type="ORF">PCYB_104200</name>
</gene>
<organism evidence="1 2">
    <name type="scientific">Plasmodium cynomolgi (strain B)</name>
    <dbReference type="NCBI Taxonomy" id="1120755"/>
    <lineage>
        <taxon>Eukaryota</taxon>
        <taxon>Sar</taxon>
        <taxon>Alveolata</taxon>
        <taxon>Apicomplexa</taxon>
        <taxon>Aconoidasida</taxon>
        <taxon>Haemosporida</taxon>
        <taxon>Plasmodiidae</taxon>
        <taxon>Plasmodium</taxon>
        <taxon>Plasmodium (Plasmodium)</taxon>
    </lineage>
</organism>
<feature type="non-terminal residue" evidence="1">
    <location>
        <position position="1"/>
    </location>
</feature>
<dbReference type="EMBL" id="DF157102">
    <property type="protein sequence ID" value="GAB67070.1"/>
    <property type="molecule type" value="Genomic_DNA"/>
</dbReference>
<dbReference type="Proteomes" id="UP000006319">
    <property type="component" value="Chromosome 10"/>
</dbReference>
<keyword evidence="2" id="KW-1185">Reference proteome</keyword>
<dbReference type="InterPro" id="IPR008780">
    <property type="entry name" value="Plasmodium_Vir"/>
</dbReference>
<accession>K6UXA0</accession>